<evidence type="ECO:0000256" key="1">
    <source>
        <dbReference type="ARBA" id="ARBA00022737"/>
    </source>
</evidence>
<protein>
    <submittedName>
        <fullName evidence="5">Uncharacterized protein</fullName>
    </submittedName>
</protein>
<dbReference type="PANTHER" id="PTHR24171:SF8">
    <property type="entry name" value="BRCA1-ASSOCIATED RING DOMAIN PROTEIN 1"/>
    <property type="match status" value="1"/>
</dbReference>
<feature type="repeat" description="ANK" evidence="3">
    <location>
        <begin position="202"/>
        <end position="234"/>
    </location>
</feature>
<dbReference type="Pfam" id="PF00023">
    <property type="entry name" value="Ank"/>
    <property type="match status" value="1"/>
</dbReference>
<organism evidence="5">
    <name type="scientific">Aphanomyces invadans</name>
    <dbReference type="NCBI Taxonomy" id="157072"/>
    <lineage>
        <taxon>Eukaryota</taxon>
        <taxon>Sar</taxon>
        <taxon>Stramenopiles</taxon>
        <taxon>Oomycota</taxon>
        <taxon>Saprolegniomycetes</taxon>
        <taxon>Saprolegniales</taxon>
        <taxon>Verrucalvaceae</taxon>
        <taxon>Aphanomyces</taxon>
    </lineage>
</organism>
<dbReference type="OrthoDB" id="75503at2759"/>
<dbReference type="EMBL" id="KI913953">
    <property type="protein sequence ID" value="ETW08560.1"/>
    <property type="molecule type" value="Genomic_DNA"/>
</dbReference>
<dbReference type="Gene3D" id="1.25.40.20">
    <property type="entry name" value="Ankyrin repeat-containing domain"/>
    <property type="match status" value="1"/>
</dbReference>
<name>A0A024UQW3_9STRA</name>
<dbReference type="SMART" id="SM00248">
    <property type="entry name" value="ANK"/>
    <property type="match status" value="3"/>
</dbReference>
<feature type="repeat" description="ANK" evidence="3">
    <location>
        <begin position="235"/>
        <end position="267"/>
    </location>
</feature>
<dbReference type="SUPFAM" id="SSF48403">
    <property type="entry name" value="Ankyrin repeat"/>
    <property type="match status" value="1"/>
</dbReference>
<keyword evidence="2 3" id="KW-0040">ANK repeat</keyword>
<feature type="repeat" description="ANK" evidence="3">
    <location>
        <begin position="169"/>
        <end position="201"/>
    </location>
</feature>
<sequence length="309" mass="33203">MDVMKSLQHDVDAVVATHYSVQNAHVKGPSTSVLAQSLDASEAMPGKRSRVPSSNAVTEDLPYDHDWPGHDNDLRDGTLDGHSQLHLYPGDPTEDSELNQASPLRRSTGRVDAVWTQFFMNAAAAASAKIDGRQQLATRGLMQAVLDADIDDVQARLTAGQSPNQRDGLQRTSLHLAADRGDTAMLALLCDFMGDIEARDAKGNTPLHIACFRGHVGCVKFLLESASDVHVANQDGESVVHAAASGGNLPCLRFVLEYGASPFDRNKNGDTAYDILLERDGPVAHLLDCLQEAMAPKHPKALRGTSVPV</sequence>
<dbReference type="GO" id="GO:0004842">
    <property type="term" value="F:ubiquitin-protein transferase activity"/>
    <property type="evidence" value="ECO:0007669"/>
    <property type="project" value="TreeGrafter"/>
</dbReference>
<dbReference type="PROSITE" id="PS50088">
    <property type="entry name" value="ANK_REPEAT"/>
    <property type="match status" value="3"/>
</dbReference>
<accession>A0A024UQW3</accession>
<keyword evidence="1" id="KW-0677">Repeat</keyword>
<dbReference type="eggNOG" id="KOG4177">
    <property type="taxonomic scope" value="Eukaryota"/>
</dbReference>
<dbReference type="VEuPathDB" id="FungiDB:H310_01116"/>
<dbReference type="AlphaFoldDB" id="A0A024UQW3"/>
<feature type="region of interest" description="Disordered" evidence="4">
    <location>
        <begin position="40"/>
        <end position="105"/>
    </location>
</feature>
<evidence type="ECO:0000256" key="4">
    <source>
        <dbReference type="SAM" id="MobiDB-lite"/>
    </source>
</evidence>
<dbReference type="GeneID" id="20078166"/>
<feature type="compositionally biased region" description="Basic and acidic residues" evidence="4">
    <location>
        <begin position="62"/>
        <end position="79"/>
    </location>
</feature>
<dbReference type="PANTHER" id="PTHR24171">
    <property type="entry name" value="ANKYRIN REPEAT DOMAIN-CONTAINING PROTEIN 39-RELATED"/>
    <property type="match status" value="1"/>
</dbReference>
<gene>
    <name evidence="5" type="ORF">H310_01116</name>
</gene>
<dbReference type="Pfam" id="PF12796">
    <property type="entry name" value="Ank_2"/>
    <property type="match status" value="1"/>
</dbReference>
<proteinExistence type="predicted"/>
<dbReference type="InterPro" id="IPR036770">
    <property type="entry name" value="Ankyrin_rpt-contain_sf"/>
</dbReference>
<evidence type="ECO:0000256" key="2">
    <source>
        <dbReference type="ARBA" id="ARBA00023043"/>
    </source>
</evidence>
<dbReference type="RefSeq" id="XP_008862365.1">
    <property type="nucleotide sequence ID" value="XM_008864143.1"/>
</dbReference>
<evidence type="ECO:0000256" key="3">
    <source>
        <dbReference type="PROSITE-ProRule" id="PRU00023"/>
    </source>
</evidence>
<reference evidence="5" key="1">
    <citation type="submission" date="2013-12" db="EMBL/GenBank/DDBJ databases">
        <title>The Genome Sequence of Aphanomyces invadans NJM9701.</title>
        <authorList>
            <consortium name="The Broad Institute Genomics Platform"/>
            <person name="Russ C."/>
            <person name="Tyler B."/>
            <person name="van West P."/>
            <person name="Dieguez-Uribeondo J."/>
            <person name="Young S.K."/>
            <person name="Zeng Q."/>
            <person name="Gargeya S."/>
            <person name="Fitzgerald M."/>
            <person name="Abouelleil A."/>
            <person name="Alvarado L."/>
            <person name="Chapman S.B."/>
            <person name="Gainer-Dewar J."/>
            <person name="Goldberg J."/>
            <person name="Griggs A."/>
            <person name="Gujja S."/>
            <person name="Hansen M."/>
            <person name="Howarth C."/>
            <person name="Imamovic A."/>
            <person name="Ireland A."/>
            <person name="Larimer J."/>
            <person name="McCowan C."/>
            <person name="Murphy C."/>
            <person name="Pearson M."/>
            <person name="Poon T.W."/>
            <person name="Priest M."/>
            <person name="Roberts A."/>
            <person name="Saif S."/>
            <person name="Shea T."/>
            <person name="Sykes S."/>
            <person name="Wortman J."/>
            <person name="Nusbaum C."/>
            <person name="Birren B."/>
        </authorList>
    </citation>
    <scope>NUCLEOTIDE SEQUENCE [LARGE SCALE GENOMIC DNA]</scope>
    <source>
        <strain evidence="5">NJM9701</strain>
    </source>
</reference>
<dbReference type="GO" id="GO:0085020">
    <property type="term" value="P:protein K6-linked ubiquitination"/>
    <property type="evidence" value="ECO:0007669"/>
    <property type="project" value="TreeGrafter"/>
</dbReference>
<dbReference type="PROSITE" id="PS50297">
    <property type="entry name" value="ANK_REP_REGION"/>
    <property type="match status" value="2"/>
</dbReference>
<dbReference type="STRING" id="157072.A0A024UQW3"/>
<evidence type="ECO:0000313" key="5">
    <source>
        <dbReference type="EMBL" id="ETW08560.1"/>
    </source>
</evidence>
<dbReference type="InterPro" id="IPR002110">
    <property type="entry name" value="Ankyrin_rpt"/>
</dbReference>